<accession>A0ABX8S554</accession>
<evidence type="ECO:0000313" key="6">
    <source>
        <dbReference type="Proteomes" id="UP000887023"/>
    </source>
</evidence>
<feature type="domain" description="HTH tetR-type" evidence="4">
    <location>
        <begin position="19"/>
        <end position="79"/>
    </location>
</feature>
<dbReference type="Gene3D" id="1.10.10.60">
    <property type="entry name" value="Homeodomain-like"/>
    <property type="match status" value="1"/>
</dbReference>
<feature type="DNA-binding region" description="H-T-H motif" evidence="2">
    <location>
        <begin position="42"/>
        <end position="61"/>
    </location>
</feature>
<reference evidence="5" key="1">
    <citation type="submission" date="2021-07" db="EMBL/GenBank/DDBJ databases">
        <title>Candidatus Kaistella beijingensis sp. nov. isolated from a municipal wastewater treatment plant is involved in sludge foaming.</title>
        <authorList>
            <person name="Song Y."/>
            <person name="Liu S.-J."/>
        </authorList>
    </citation>
    <scope>NUCLEOTIDE SEQUENCE</scope>
    <source>
        <strain evidence="5">DSM 43998</strain>
    </source>
</reference>
<proteinExistence type="predicted"/>
<evidence type="ECO:0000256" key="3">
    <source>
        <dbReference type="SAM" id="MobiDB-lite"/>
    </source>
</evidence>
<dbReference type="InterPro" id="IPR001647">
    <property type="entry name" value="HTH_TetR"/>
</dbReference>
<dbReference type="InterPro" id="IPR009057">
    <property type="entry name" value="Homeodomain-like_sf"/>
</dbReference>
<dbReference type="EMBL" id="CP079105">
    <property type="protein sequence ID" value="QXQ12883.1"/>
    <property type="molecule type" value="Genomic_DNA"/>
</dbReference>
<dbReference type="PANTHER" id="PTHR47752:SF1">
    <property type="entry name" value="HTH-TYPE TRANSCRIPTIONAL REPRESSOR FABR"/>
    <property type="match status" value="1"/>
</dbReference>
<evidence type="ECO:0000256" key="2">
    <source>
        <dbReference type="PROSITE-ProRule" id="PRU00335"/>
    </source>
</evidence>
<organism evidence="5 6">
    <name type="scientific">Skermania pinensis</name>
    <dbReference type="NCBI Taxonomy" id="39122"/>
    <lineage>
        <taxon>Bacteria</taxon>
        <taxon>Bacillati</taxon>
        <taxon>Actinomycetota</taxon>
        <taxon>Actinomycetes</taxon>
        <taxon>Mycobacteriales</taxon>
        <taxon>Gordoniaceae</taxon>
        <taxon>Skermania</taxon>
    </lineage>
</organism>
<gene>
    <name evidence="5" type="ORF">KV203_13265</name>
</gene>
<sequence length="213" mass="23644">MYSVPVSGPTSPSRAERKEQTRQALLGHTLDLSAERGFANVSLREIARATGIVPTAFYRHFASLDELGLALVDDGIRTMRVALREARRVPGPANANDSLPVLFEQVRANRALFRFLYRERYAGPPEMRRAIAAEFDLIERELTVDLSRMHALATWDTGDLELAAGLIVAAVVPAIADFLAAPTPAGEQDVIERVRRQLLLIMLGMGSWRPNRR</sequence>
<protein>
    <submittedName>
        <fullName evidence="5">TetR family transcriptional regulator</fullName>
    </submittedName>
</protein>
<dbReference type="InterPro" id="IPR050692">
    <property type="entry name" value="HTH_transcr_repressor_FabR"/>
</dbReference>
<dbReference type="SUPFAM" id="SSF46689">
    <property type="entry name" value="Homeodomain-like"/>
    <property type="match status" value="1"/>
</dbReference>
<evidence type="ECO:0000256" key="1">
    <source>
        <dbReference type="ARBA" id="ARBA00023125"/>
    </source>
</evidence>
<evidence type="ECO:0000259" key="4">
    <source>
        <dbReference type="PROSITE" id="PS50977"/>
    </source>
</evidence>
<dbReference type="PANTHER" id="PTHR47752">
    <property type="entry name" value="HTH-TYPE TRANSCRIPTIONAL REPRESSOR FABR"/>
    <property type="match status" value="1"/>
</dbReference>
<name>A0ABX8S554_9ACTN</name>
<dbReference type="Proteomes" id="UP000887023">
    <property type="component" value="Chromosome"/>
</dbReference>
<dbReference type="PROSITE" id="PS50977">
    <property type="entry name" value="HTH_TETR_2"/>
    <property type="match status" value="1"/>
</dbReference>
<keyword evidence="1 2" id="KW-0238">DNA-binding</keyword>
<feature type="region of interest" description="Disordered" evidence="3">
    <location>
        <begin position="1"/>
        <end position="20"/>
    </location>
</feature>
<dbReference type="Pfam" id="PF00440">
    <property type="entry name" value="TetR_N"/>
    <property type="match status" value="1"/>
</dbReference>
<evidence type="ECO:0000313" key="5">
    <source>
        <dbReference type="EMBL" id="QXQ12883.1"/>
    </source>
</evidence>
<dbReference type="Gene3D" id="1.10.357.10">
    <property type="entry name" value="Tetracycline Repressor, domain 2"/>
    <property type="match status" value="1"/>
</dbReference>
<keyword evidence="6" id="KW-1185">Reference proteome</keyword>